<dbReference type="RefSeq" id="XP_020057713.1">
    <property type="nucleotide sequence ID" value="XM_020202455.1"/>
</dbReference>
<keyword evidence="3" id="KW-0460">Magnesium</keyword>
<dbReference type="GeneID" id="30976269"/>
<dbReference type="STRING" id="690307.A0A1L9WYX7"/>
<feature type="domain" description="Chorismate-utilising enzyme C-terminal" evidence="5">
    <location>
        <begin position="176"/>
        <end position="427"/>
    </location>
</feature>
<organism evidence="6 7">
    <name type="scientific">Aspergillus aculeatus (strain ATCC 16872 / CBS 172.66 / WB 5094)</name>
    <dbReference type="NCBI Taxonomy" id="690307"/>
    <lineage>
        <taxon>Eukaryota</taxon>
        <taxon>Fungi</taxon>
        <taxon>Dikarya</taxon>
        <taxon>Ascomycota</taxon>
        <taxon>Pezizomycotina</taxon>
        <taxon>Eurotiomycetes</taxon>
        <taxon>Eurotiomycetidae</taxon>
        <taxon>Eurotiales</taxon>
        <taxon>Aspergillaceae</taxon>
        <taxon>Aspergillus</taxon>
        <taxon>Aspergillus subgen. Circumdati</taxon>
    </lineage>
</organism>
<gene>
    <name evidence="6" type="ORF">ASPACDRAFT_51254</name>
</gene>
<dbReference type="GO" id="GO:0016833">
    <property type="term" value="F:oxo-acid-lyase activity"/>
    <property type="evidence" value="ECO:0007669"/>
    <property type="project" value="InterPro"/>
</dbReference>
<keyword evidence="4" id="KW-0456">Lyase</keyword>
<dbReference type="VEuPathDB" id="FungiDB:ASPACDRAFT_51254"/>
<reference evidence="7" key="1">
    <citation type="journal article" date="2017" name="Genome Biol.">
        <title>Comparative genomics reveals high biological diversity and specific adaptations in the industrially and medically important fungal genus Aspergillus.</title>
        <authorList>
            <person name="de Vries R.P."/>
            <person name="Riley R."/>
            <person name="Wiebenga A."/>
            <person name="Aguilar-Osorio G."/>
            <person name="Amillis S."/>
            <person name="Uchima C.A."/>
            <person name="Anderluh G."/>
            <person name="Asadollahi M."/>
            <person name="Askin M."/>
            <person name="Barry K."/>
            <person name="Battaglia E."/>
            <person name="Bayram O."/>
            <person name="Benocci T."/>
            <person name="Braus-Stromeyer S.A."/>
            <person name="Caldana C."/>
            <person name="Canovas D."/>
            <person name="Cerqueira G.C."/>
            <person name="Chen F."/>
            <person name="Chen W."/>
            <person name="Choi C."/>
            <person name="Clum A."/>
            <person name="Dos Santos R.A."/>
            <person name="Damasio A.R."/>
            <person name="Diallinas G."/>
            <person name="Emri T."/>
            <person name="Fekete E."/>
            <person name="Flipphi M."/>
            <person name="Freyberg S."/>
            <person name="Gallo A."/>
            <person name="Gournas C."/>
            <person name="Habgood R."/>
            <person name="Hainaut M."/>
            <person name="Harispe M.L."/>
            <person name="Henrissat B."/>
            <person name="Hilden K.S."/>
            <person name="Hope R."/>
            <person name="Hossain A."/>
            <person name="Karabika E."/>
            <person name="Karaffa L."/>
            <person name="Karanyi Z."/>
            <person name="Krasevec N."/>
            <person name="Kuo A."/>
            <person name="Kusch H."/>
            <person name="LaButti K."/>
            <person name="Lagendijk E.L."/>
            <person name="Lapidus A."/>
            <person name="Levasseur A."/>
            <person name="Lindquist E."/>
            <person name="Lipzen A."/>
            <person name="Logrieco A.F."/>
            <person name="MacCabe A."/>
            <person name="Maekelae M.R."/>
            <person name="Malavazi I."/>
            <person name="Melin P."/>
            <person name="Meyer V."/>
            <person name="Mielnichuk N."/>
            <person name="Miskei M."/>
            <person name="Molnar A.P."/>
            <person name="Mule G."/>
            <person name="Ngan C.Y."/>
            <person name="Orejas M."/>
            <person name="Orosz E."/>
            <person name="Ouedraogo J.P."/>
            <person name="Overkamp K.M."/>
            <person name="Park H.-S."/>
            <person name="Perrone G."/>
            <person name="Piumi F."/>
            <person name="Punt P.J."/>
            <person name="Ram A.F."/>
            <person name="Ramon A."/>
            <person name="Rauscher S."/>
            <person name="Record E."/>
            <person name="Riano-Pachon D.M."/>
            <person name="Robert V."/>
            <person name="Roehrig J."/>
            <person name="Ruller R."/>
            <person name="Salamov A."/>
            <person name="Salih N.S."/>
            <person name="Samson R.A."/>
            <person name="Sandor E."/>
            <person name="Sanguinetti M."/>
            <person name="Schuetze T."/>
            <person name="Sepcic K."/>
            <person name="Shelest E."/>
            <person name="Sherlock G."/>
            <person name="Sophianopoulou V."/>
            <person name="Squina F.M."/>
            <person name="Sun H."/>
            <person name="Susca A."/>
            <person name="Todd R.B."/>
            <person name="Tsang A."/>
            <person name="Unkles S.E."/>
            <person name="van de Wiele N."/>
            <person name="van Rossen-Uffink D."/>
            <person name="Oliveira J.V."/>
            <person name="Vesth T.C."/>
            <person name="Visser J."/>
            <person name="Yu J.-H."/>
            <person name="Zhou M."/>
            <person name="Andersen M.R."/>
            <person name="Archer D.B."/>
            <person name="Baker S.E."/>
            <person name="Benoit I."/>
            <person name="Brakhage A.A."/>
            <person name="Braus G.H."/>
            <person name="Fischer R."/>
            <person name="Frisvad J.C."/>
            <person name="Goldman G.H."/>
            <person name="Houbraken J."/>
            <person name="Oakley B."/>
            <person name="Pocsi I."/>
            <person name="Scazzocchio C."/>
            <person name="Seiboth B."/>
            <person name="vanKuyk P.A."/>
            <person name="Wortman J."/>
            <person name="Dyer P.S."/>
            <person name="Grigoriev I.V."/>
        </authorList>
    </citation>
    <scope>NUCLEOTIDE SEQUENCE [LARGE SCALE GENOMIC DNA]</scope>
    <source>
        <strain evidence="7">ATCC 16872 / CBS 172.66 / WB 5094</strain>
    </source>
</reference>
<evidence type="ECO:0000256" key="4">
    <source>
        <dbReference type="ARBA" id="ARBA00023239"/>
    </source>
</evidence>
<dbReference type="AlphaFoldDB" id="A0A1L9WYX7"/>
<evidence type="ECO:0000256" key="2">
    <source>
        <dbReference type="ARBA" id="ARBA00022723"/>
    </source>
</evidence>
<sequence length="441" mass="48423">MALRYTEIALIPGRPDALERVVEILRAHKRDDYYAYEREGKWYLGIGSHSSLIVDPKGETAIISTNSHRESHPITGPLADIARDFVSKHANDVRKVFGYVGFNYAAHARSIPYTAGRWPLLSLMVPRIEISFSRDKVVLTGDNNEDVKALADLIDGATSVDPTPNQSIDTQDSAGEYLARVETALAEIAEGKYTKVIPSRAVKITGRVDMPATLLCGRRCNAPARSFSLSHGGYQATGFSPELVMSVKEGKVTTEPLAGTRSRKGEDTEVERLRQELLNDPKEIVEHVISVREAIDELKRLCPADTVSVEDLMSVRPRGSVQHLGSTVTGFLKPENDPWDALDVLFPSITASGIPKQAALEGIQRLEHRPRELYSGAVLMIEGNKTLEAALVLRTVFQDQSCQWVQAGAGVIAQSTPARELTETQEKLASIAPFVVSEIEK</sequence>
<evidence type="ECO:0000259" key="5">
    <source>
        <dbReference type="Pfam" id="PF00425"/>
    </source>
</evidence>
<dbReference type="GO" id="GO:0008909">
    <property type="term" value="F:isochorismate synthase activity"/>
    <property type="evidence" value="ECO:0007669"/>
    <property type="project" value="InterPro"/>
</dbReference>
<evidence type="ECO:0000256" key="3">
    <source>
        <dbReference type="ARBA" id="ARBA00022842"/>
    </source>
</evidence>
<dbReference type="GO" id="GO:0046872">
    <property type="term" value="F:metal ion binding"/>
    <property type="evidence" value="ECO:0007669"/>
    <property type="project" value="UniProtKB-KW"/>
</dbReference>
<evidence type="ECO:0000256" key="1">
    <source>
        <dbReference type="ARBA" id="ARBA00001946"/>
    </source>
</evidence>
<dbReference type="InterPro" id="IPR005801">
    <property type="entry name" value="ADC_synthase"/>
</dbReference>
<dbReference type="SUPFAM" id="SSF56322">
    <property type="entry name" value="ADC synthase"/>
    <property type="match status" value="1"/>
</dbReference>
<name>A0A1L9WYX7_ASPA1</name>
<dbReference type="InterPro" id="IPR019996">
    <property type="entry name" value="Salicylate_synthase"/>
</dbReference>
<proteinExistence type="predicted"/>
<dbReference type="OMA" id="VTDFMTV"/>
<dbReference type="OrthoDB" id="1865897at2759"/>
<dbReference type="GO" id="GO:0000162">
    <property type="term" value="P:L-tryptophan biosynthetic process"/>
    <property type="evidence" value="ECO:0007669"/>
    <property type="project" value="TreeGrafter"/>
</dbReference>
<dbReference type="Pfam" id="PF00425">
    <property type="entry name" value="Chorismate_bind"/>
    <property type="match status" value="1"/>
</dbReference>
<dbReference type="Gene3D" id="3.60.120.10">
    <property type="entry name" value="Anthranilate synthase"/>
    <property type="match status" value="1"/>
</dbReference>
<keyword evidence="7" id="KW-1185">Reference proteome</keyword>
<dbReference type="Proteomes" id="UP000184546">
    <property type="component" value="Unassembled WGS sequence"/>
</dbReference>
<comment type="cofactor">
    <cofactor evidence="1">
        <name>Mg(2+)</name>
        <dbReference type="ChEBI" id="CHEBI:18420"/>
    </cofactor>
</comment>
<keyword evidence="2" id="KW-0479">Metal-binding</keyword>
<dbReference type="NCBIfam" id="TIGR03494">
    <property type="entry name" value="salicyl_syn"/>
    <property type="match status" value="1"/>
</dbReference>
<dbReference type="InterPro" id="IPR019999">
    <property type="entry name" value="Anth_synth_I-like"/>
</dbReference>
<dbReference type="InterPro" id="IPR015890">
    <property type="entry name" value="Chorismate_C"/>
</dbReference>
<dbReference type="PANTHER" id="PTHR11236">
    <property type="entry name" value="AMINOBENZOATE/ANTHRANILATE SYNTHASE"/>
    <property type="match status" value="1"/>
</dbReference>
<protein>
    <recommendedName>
        <fullName evidence="5">Chorismate-utilising enzyme C-terminal domain-containing protein</fullName>
    </recommendedName>
</protein>
<evidence type="ECO:0000313" key="6">
    <source>
        <dbReference type="EMBL" id="OJK01374.1"/>
    </source>
</evidence>
<evidence type="ECO:0000313" key="7">
    <source>
        <dbReference type="Proteomes" id="UP000184546"/>
    </source>
</evidence>
<dbReference type="PANTHER" id="PTHR11236:SF48">
    <property type="entry name" value="ISOCHORISMATE SYNTHASE MENF"/>
    <property type="match status" value="1"/>
</dbReference>
<dbReference type="EMBL" id="KV878974">
    <property type="protein sequence ID" value="OJK01374.1"/>
    <property type="molecule type" value="Genomic_DNA"/>
</dbReference>
<accession>A0A1L9WYX7</accession>